<comment type="caution">
    <text evidence="7">Lacks conserved residue(s) required for the propagation of feature annotation.</text>
</comment>
<reference evidence="9" key="2">
    <citation type="submission" date="2025-08" db="UniProtKB">
        <authorList>
            <consortium name="Ensembl"/>
        </authorList>
    </citation>
    <scope>IDENTIFICATION</scope>
</reference>
<keyword evidence="3" id="KW-1133">Transmembrane helix</keyword>
<dbReference type="InterPro" id="IPR001762">
    <property type="entry name" value="Disintegrin_dom"/>
</dbReference>
<sequence length="809" mass="90287">MRCGRRCRFPGNGRRSPAGPSPARPARRQLKPRGGSARAGPFQVLSPLGRGRPVPAAAMGALPGLLLLLLGVAGCPGARGIRPAEPRAAWVTVPRQLSPRAGDDAPALSYWLNVAGRPRVLRLQPRRGLVSRPFTLVTYGRDGARREEHPFVRDNCFYQGEVLGSPGSLVALSTCGRGLQGVLWVEDDTYQIEPVPNDPAFRHFLYRMEEANSPEGPSCGLTPEVLQQQKAVLPWFKAPKAEEENERLNDWWTHIRYVKIVVVVDNVRFVKSGRSKSEVLKHVMQIINVGDIMYKQLSVRLFLIGLEIWTESNFINITNSIPKALSDFNSWRKSNLYHRMYHDVAHLFAFQWFGGSLGLAYIGTVCDRHWSSAVISFTEKKLSAIFVTFVHELGHNLGMGHDKPDCKCKRKTCIMYENNAETDSFSDCSYKQYFDRLVSGAECLRQPPAPGTFYPKTREYCGNKIVESGEQCDCGSEANCRKDPCCHANCTFTAGSVCASGKCCKYCKVLPAGTLCRASTGTCDLPEYCNGISPQCPLDVYLQDGTPCKNGIYCYQGKCSSHSKQCRHLFGKQARVAPLDCFKAVNTQGDRFGNCGIRDNIHFTKCSTENILCGRIQCENIAKLPFLQNHVTLIQTPVRDKNCWGLDYHIGMPRADVGAVEDGTPCGSDMLCINRTCMNVLVLNYDCNMTKCHNRGVCNNRKNCHCKYGWAPPYCELQGFGGSIDSGPPPARKTSQRAKVRLTLFGFFSLCILGVALTIRYKQEIEGWLMKVKAQFHRTLQLFQRLKKTEVPKENLPVNESKSTKDQKQ</sequence>
<dbReference type="PROSITE" id="PS50215">
    <property type="entry name" value="ADAM_MEPRO"/>
    <property type="match status" value="1"/>
</dbReference>
<keyword evidence="7" id="KW-0245">EGF-like domain</keyword>
<evidence type="ECO:0000256" key="1">
    <source>
        <dbReference type="ARBA" id="ARBA00004167"/>
    </source>
</evidence>
<dbReference type="GO" id="GO:0006508">
    <property type="term" value="P:proteolysis"/>
    <property type="evidence" value="ECO:0007669"/>
    <property type="project" value="InterPro"/>
</dbReference>
<evidence type="ECO:0000256" key="6">
    <source>
        <dbReference type="PROSITE-ProRule" id="PRU00068"/>
    </source>
</evidence>
<dbReference type="Pfam" id="PF00200">
    <property type="entry name" value="Disintegrin"/>
    <property type="match status" value="1"/>
</dbReference>
<gene>
    <name evidence="9" type="primary">LOC116445493</name>
</gene>
<dbReference type="Proteomes" id="UP000694553">
    <property type="component" value="Unassembled WGS sequence"/>
</dbReference>
<evidence type="ECO:0000256" key="3">
    <source>
        <dbReference type="ARBA" id="ARBA00022989"/>
    </source>
</evidence>
<dbReference type="PROSITE" id="PS01186">
    <property type="entry name" value="EGF_2"/>
    <property type="match status" value="1"/>
</dbReference>
<name>A0A8C3H513_CORMO</name>
<feature type="binding site" evidence="8">
    <location>
        <position position="391"/>
    </location>
    <ligand>
        <name>Zn(2+)</name>
        <dbReference type="ChEBI" id="CHEBI:29105"/>
        <note>catalytic</note>
    </ligand>
</feature>
<dbReference type="SMART" id="SM00050">
    <property type="entry name" value="DISIN"/>
    <property type="match status" value="1"/>
</dbReference>
<dbReference type="Gene3D" id="4.10.70.10">
    <property type="entry name" value="Disintegrin domain"/>
    <property type="match status" value="1"/>
</dbReference>
<reference evidence="9" key="3">
    <citation type="submission" date="2025-09" db="UniProtKB">
        <authorList>
            <consortium name="Ensembl"/>
        </authorList>
    </citation>
    <scope>IDENTIFICATION</scope>
</reference>
<dbReference type="Gene3D" id="3.40.390.10">
    <property type="entry name" value="Collagenase (Catalytic Domain)"/>
    <property type="match status" value="1"/>
</dbReference>
<dbReference type="Pfam" id="PF08516">
    <property type="entry name" value="ADAM_CR"/>
    <property type="match status" value="1"/>
</dbReference>
<dbReference type="RefSeq" id="XP_031968006.1">
    <property type="nucleotide sequence ID" value="XM_032112115.1"/>
</dbReference>
<dbReference type="FunFam" id="3.40.390.10:FF:000002">
    <property type="entry name" value="Disintegrin and metalloproteinase domain-containing protein 22"/>
    <property type="match status" value="1"/>
</dbReference>
<dbReference type="InterPro" id="IPR001590">
    <property type="entry name" value="Peptidase_M12B"/>
</dbReference>
<evidence type="ECO:0000256" key="5">
    <source>
        <dbReference type="ARBA" id="ARBA00023157"/>
    </source>
</evidence>
<evidence type="ECO:0000313" key="10">
    <source>
        <dbReference type="Proteomes" id="UP000694553"/>
    </source>
</evidence>
<evidence type="ECO:0000256" key="4">
    <source>
        <dbReference type="ARBA" id="ARBA00023136"/>
    </source>
</evidence>
<dbReference type="SUPFAM" id="SSF57552">
    <property type="entry name" value="Blood coagulation inhibitor (disintegrin)"/>
    <property type="match status" value="1"/>
</dbReference>
<organism evidence="9 10">
    <name type="scientific">Corvus moneduloides</name>
    <name type="common">New Caledonian crow</name>
    <dbReference type="NCBI Taxonomy" id="1196302"/>
    <lineage>
        <taxon>Eukaryota</taxon>
        <taxon>Metazoa</taxon>
        <taxon>Chordata</taxon>
        <taxon>Craniata</taxon>
        <taxon>Vertebrata</taxon>
        <taxon>Euteleostomi</taxon>
        <taxon>Archelosauria</taxon>
        <taxon>Archosauria</taxon>
        <taxon>Dinosauria</taxon>
        <taxon>Saurischia</taxon>
        <taxon>Theropoda</taxon>
        <taxon>Coelurosauria</taxon>
        <taxon>Aves</taxon>
        <taxon>Neognathae</taxon>
        <taxon>Neoaves</taxon>
        <taxon>Telluraves</taxon>
        <taxon>Australaves</taxon>
        <taxon>Passeriformes</taxon>
        <taxon>Corvoidea</taxon>
        <taxon>Corvidae</taxon>
        <taxon>Corvus</taxon>
    </lineage>
</organism>
<dbReference type="Pfam" id="PF01562">
    <property type="entry name" value="Pep_M12B_propep"/>
    <property type="match status" value="1"/>
</dbReference>
<dbReference type="PANTHER" id="PTHR11905:SF251">
    <property type="entry name" value="MEDIATOR COMPLEX SUBUNIT 6"/>
    <property type="match status" value="1"/>
</dbReference>
<dbReference type="CDD" id="cd04269">
    <property type="entry name" value="ZnMc_adamalysin_II_like"/>
    <property type="match status" value="1"/>
</dbReference>
<dbReference type="InterPro" id="IPR024079">
    <property type="entry name" value="MetalloPept_cat_dom_sf"/>
</dbReference>
<dbReference type="GO" id="GO:0004222">
    <property type="term" value="F:metalloendopeptidase activity"/>
    <property type="evidence" value="ECO:0007669"/>
    <property type="project" value="InterPro"/>
</dbReference>
<protein>
    <submittedName>
        <fullName evidence="9">Uncharacterized protein</fullName>
    </submittedName>
</protein>
<dbReference type="InterPro" id="IPR000742">
    <property type="entry name" value="EGF"/>
</dbReference>
<keyword evidence="8" id="KW-0479">Metal-binding</keyword>
<dbReference type="Ensembl" id="ENSCMUT00000029819.2">
    <property type="protein sequence ID" value="ENSCMUP00000027749.1"/>
    <property type="gene ID" value="ENSCMUG00000016691.2"/>
</dbReference>
<dbReference type="SUPFAM" id="SSF55486">
    <property type="entry name" value="Metalloproteases ('zincins'), catalytic domain"/>
    <property type="match status" value="1"/>
</dbReference>
<dbReference type="GO" id="GO:0046872">
    <property type="term" value="F:metal ion binding"/>
    <property type="evidence" value="ECO:0007669"/>
    <property type="project" value="UniProtKB-KW"/>
</dbReference>
<dbReference type="Pfam" id="PF01421">
    <property type="entry name" value="Reprolysin"/>
    <property type="match status" value="1"/>
</dbReference>
<dbReference type="InterPro" id="IPR034027">
    <property type="entry name" value="Reprolysin_adamalysin"/>
</dbReference>
<keyword evidence="8" id="KW-0862">Zinc</keyword>
<dbReference type="InterPro" id="IPR006586">
    <property type="entry name" value="ADAM_Cys-rich"/>
</dbReference>
<comment type="subcellular location">
    <subcellularLocation>
        <location evidence="1">Membrane</location>
        <topology evidence="1">Single-pass membrane protein</topology>
    </subcellularLocation>
</comment>
<feature type="disulfide bond" evidence="8">
    <location>
        <begin position="408"/>
        <end position="413"/>
    </location>
</feature>
<dbReference type="GeneID" id="116445493"/>
<keyword evidence="2" id="KW-0812">Transmembrane</keyword>
<dbReference type="PANTHER" id="PTHR11905">
    <property type="entry name" value="ADAM A DISINTEGRIN AND METALLOPROTEASE DOMAIN"/>
    <property type="match status" value="1"/>
</dbReference>
<dbReference type="PROSITE" id="PS50214">
    <property type="entry name" value="DISINTEGRIN_2"/>
    <property type="match status" value="1"/>
</dbReference>
<dbReference type="PROSITE" id="PS50026">
    <property type="entry name" value="EGF_3"/>
    <property type="match status" value="1"/>
</dbReference>
<dbReference type="GO" id="GO:0009897">
    <property type="term" value="C:external side of plasma membrane"/>
    <property type="evidence" value="ECO:0007669"/>
    <property type="project" value="TreeGrafter"/>
</dbReference>
<accession>A0A8C3H513</accession>
<evidence type="ECO:0000313" key="9">
    <source>
        <dbReference type="Ensembl" id="ENSCMUP00000027749.1"/>
    </source>
</evidence>
<feature type="binding site" evidence="8">
    <location>
        <position position="395"/>
    </location>
    <ligand>
        <name>Zn(2+)</name>
        <dbReference type="ChEBI" id="CHEBI:29105"/>
        <note>catalytic</note>
    </ligand>
</feature>
<evidence type="ECO:0000256" key="8">
    <source>
        <dbReference type="PROSITE-ProRule" id="PRU00276"/>
    </source>
</evidence>
<feature type="binding site" evidence="8">
    <location>
        <position position="401"/>
    </location>
    <ligand>
        <name>Zn(2+)</name>
        <dbReference type="ChEBI" id="CHEBI:29105"/>
        <note>catalytic</note>
    </ligand>
</feature>
<dbReference type="PRINTS" id="PR00289">
    <property type="entry name" value="DISINTEGRIN"/>
</dbReference>
<dbReference type="SMART" id="SM00608">
    <property type="entry name" value="ACR"/>
    <property type="match status" value="1"/>
</dbReference>
<dbReference type="InterPro" id="IPR002870">
    <property type="entry name" value="Peptidase_M12B_N"/>
</dbReference>
<feature type="active site" evidence="8">
    <location>
        <position position="392"/>
    </location>
</feature>
<dbReference type="OrthoDB" id="5951731at2759"/>
<dbReference type="GO" id="GO:0008584">
    <property type="term" value="P:male gonad development"/>
    <property type="evidence" value="ECO:0007669"/>
    <property type="project" value="TreeGrafter"/>
</dbReference>
<dbReference type="InterPro" id="IPR036436">
    <property type="entry name" value="Disintegrin_dom_sf"/>
</dbReference>
<dbReference type="AlphaFoldDB" id="A0A8C3H513"/>
<dbReference type="OMA" id="ANSFYEP"/>
<keyword evidence="4" id="KW-0472">Membrane</keyword>
<evidence type="ECO:0000256" key="7">
    <source>
        <dbReference type="PROSITE-ProRule" id="PRU00076"/>
    </source>
</evidence>
<dbReference type="GO" id="GO:1990913">
    <property type="term" value="C:sperm head plasma membrane"/>
    <property type="evidence" value="ECO:0007669"/>
    <property type="project" value="TreeGrafter"/>
</dbReference>
<feature type="disulfide bond" evidence="6">
    <location>
        <begin position="516"/>
        <end position="536"/>
    </location>
</feature>
<feature type="disulfide bond" evidence="7">
    <location>
        <begin position="706"/>
        <end position="715"/>
    </location>
</feature>
<evidence type="ECO:0000256" key="2">
    <source>
        <dbReference type="ARBA" id="ARBA00022692"/>
    </source>
</evidence>
<dbReference type="FunFam" id="4.10.70.10:FF:000001">
    <property type="entry name" value="Disintegrin and metalloproteinase domain-containing protein 22"/>
    <property type="match status" value="1"/>
</dbReference>
<proteinExistence type="predicted"/>
<reference evidence="10" key="1">
    <citation type="submission" date="2019-10" db="EMBL/GenBank/DDBJ databases">
        <title>Corvus moneduloides (New Caledonian crow) genome, bCorMon1, primary haplotype.</title>
        <authorList>
            <person name="Rutz C."/>
            <person name="Fungtammasan C."/>
            <person name="Mountcastle J."/>
            <person name="Formenti G."/>
            <person name="Chow W."/>
            <person name="Howe K."/>
            <person name="Steele M.P."/>
            <person name="Fernandes J."/>
            <person name="Gilbert M.T.P."/>
            <person name="Fedrigo O."/>
            <person name="Jarvis E.D."/>
            <person name="Gemmell N."/>
        </authorList>
    </citation>
    <scope>NUCLEOTIDE SEQUENCE [LARGE SCALE GENOMIC DNA]</scope>
</reference>
<keyword evidence="10" id="KW-1185">Reference proteome</keyword>
<keyword evidence="5 7" id="KW-1015">Disulfide bond</keyword>